<dbReference type="Gene3D" id="3.60.10.10">
    <property type="entry name" value="Endonuclease/exonuclease/phosphatase"/>
    <property type="match status" value="1"/>
</dbReference>
<keyword evidence="3" id="KW-1185">Reference proteome</keyword>
<dbReference type="Proteomes" id="UP000054560">
    <property type="component" value="Unassembled WGS sequence"/>
</dbReference>
<dbReference type="GeneID" id="25908551"/>
<keyword evidence="1" id="KW-0812">Transmembrane</keyword>
<evidence type="ECO:0008006" key="4">
    <source>
        <dbReference type="Google" id="ProtNLM"/>
    </source>
</evidence>
<sequence>MESRVELGSSANVDYEMKLENTHRPVYKNMGFLVAVGLVMAGCIAAAVSIPFSSNNGVNIAGESTTQTMSRSKRQVTEKSITTINTGLFGAVANYDERRGLFVDALRDENELWYGKDVELLLSDKEWTTRYPYAYFFNKEEMKMRENGEDVPSLCPTKTIGALLQLVNMESCKDKFNAAIDMTGKGYEDLVDDLFTLLECWEVEAPVMFDSIYNDKSCYGCLINAGSSGNIKRMANCMRGSTKRLPNDQAFESFLYGLALWSKVPLTNNEGNTLEWAVVPRAYISAEYEVDGVKGGIVCTHVAVEGKEQQTQFETITNHVAAREAEGVTEWLLAGDLNCGPKSAAVSHKTLTLMTPMELPPLTSLLS</sequence>
<dbReference type="EMBL" id="KQ242282">
    <property type="protein sequence ID" value="KNC79561.1"/>
    <property type="molecule type" value="Genomic_DNA"/>
</dbReference>
<dbReference type="RefSeq" id="XP_014153463.1">
    <property type="nucleotide sequence ID" value="XM_014297988.1"/>
</dbReference>
<evidence type="ECO:0000313" key="3">
    <source>
        <dbReference type="Proteomes" id="UP000054560"/>
    </source>
</evidence>
<proteinExistence type="predicted"/>
<organism evidence="2 3">
    <name type="scientific">Sphaeroforma arctica JP610</name>
    <dbReference type="NCBI Taxonomy" id="667725"/>
    <lineage>
        <taxon>Eukaryota</taxon>
        <taxon>Ichthyosporea</taxon>
        <taxon>Ichthyophonida</taxon>
        <taxon>Sphaeroforma</taxon>
    </lineage>
</organism>
<evidence type="ECO:0000313" key="2">
    <source>
        <dbReference type="EMBL" id="KNC79561.1"/>
    </source>
</evidence>
<evidence type="ECO:0000256" key="1">
    <source>
        <dbReference type="SAM" id="Phobius"/>
    </source>
</evidence>
<keyword evidence="1" id="KW-1133">Transmembrane helix</keyword>
<keyword evidence="1" id="KW-0472">Membrane</keyword>
<dbReference type="AlphaFoldDB" id="A0A0L0FSM1"/>
<protein>
    <recommendedName>
        <fullName evidence="4">Endonuclease/exonuclease/phosphatase domain-containing protein</fullName>
    </recommendedName>
</protein>
<accession>A0A0L0FSM1</accession>
<dbReference type="InterPro" id="IPR036691">
    <property type="entry name" value="Endo/exonu/phosph_ase_sf"/>
</dbReference>
<dbReference type="SUPFAM" id="SSF56219">
    <property type="entry name" value="DNase I-like"/>
    <property type="match status" value="1"/>
</dbReference>
<reference evidence="2 3" key="1">
    <citation type="submission" date="2011-02" db="EMBL/GenBank/DDBJ databases">
        <title>The Genome Sequence of Sphaeroforma arctica JP610.</title>
        <authorList>
            <consortium name="The Broad Institute Genome Sequencing Platform"/>
            <person name="Russ C."/>
            <person name="Cuomo C."/>
            <person name="Young S.K."/>
            <person name="Zeng Q."/>
            <person name="Gargeya S."/>
            <person name="Alvarado L."/>
            <person name="Berlin A."/>
            <person name="Chapman S.B."/>
            <person name="Chen Z."/>
            <person name="Freedman E."/>
            <person name="Gellesch M."/>
            <person name="Goldberg J."/>
            <person name="Griggs A."/>
            <person name="Gujja S."/>
            <person name="Heilman E."/>
            <person name="Heiman D."/>
            <person name="Howarth C."/>
            <person name="Mehta T."/>
            <person name="Neiman D."/>
            <person name="Pearson M."/>
            <person name="Roberts A."/>
            <person name="Saif S."/>
            <person name="Shea T."/>
            <person name="Shenoy N."/>
            <person name="Sisk P."/>
            <person name="Stolte C."/>
            <person name="Sykes S."/>
            <person name="White J."/>
            <person name="Yandava C."/>
            <person name="Burger G."/>
            <person name="Gray M.W."/>
            <person name="Holland P.W.H."/>
            <person name="King N."/>
            <person name="Lang F.B.F."/>
            <person name="Roger A.J."/>
            <person name="Ruiz-Trillo I."/>
            <person name="Haas B."/>
            <person name="Nusbaum C."/>
            <person name="Birren B."/>
        </authorList>
    </citation>
    <scope>NUCLEOTIDE SEQUENCE [LARGE SCALE GENOMIC DNA]</scope>
    <source>
        <strain evidence="2 3">JP610</strain>
    </source>
</reference>
<feature type="transmembrane region" description="Helical" evidence="1">
    <location>
        <begin position="32"/>
        <end position="52"/>
    </location>
</feature>
<name>A0A0L0FSM1_9EUKA</name>
<gene>
    <name evidence="2" type="ORF">SARC_08047</name>
</gene>